<evidence type="ECO:0000313" key="4">
    <source>
        <dbReference type="EMBL" id="CAF0980328.1"/>
    </source>
</evidence>
<keyword evidence="1" id="KW-0863">Zinc-finger</keyword>
<dbReference type="InterPro" id="IPR021109">
    <property type="entry name" value="Peptidase_aspartic_dom_sf"/>
</dbReference>
<dbReference type="SUPFAM" id="SSF57756">
    <property type="entry name" value="Retrovirus zinc finger-like domains"/>
    <property type="match status" value="1"/>
</dbReference>
<evidence type="ECO:0000256" key="2">
    <source>
        <dbReference type="SAM" id="MobiDB-lite"/>
    </source>
</evidence>
<gene>
    <name evidence="4" type="ORF">OXX778_LOCUS15382</name>
</gene>
<keyword evidence="1" id="KW-0479">Metal-binding</keyword>
<keyword evidence="5" id="KW-1185">Reference proteome</keyword>
<protein>
    <recommendedName>
        <fullName evidence="3">CCHC-type domain-containing protein</fullName>
    </recommendedName>
</protein>
<organism evidence="4 5">
    <name type="scientific">Brachionus calyciflorus</name>
    <dbReference type="NCBI Taxonomy" id="104777"/>
    <lineage>
        <taxon>Eukaryota</taxon>
        <taxon>Metazoa</taxon>
        <taxon>Spiralia</taxon>
        <taxon>Gnathifera</taxon>
        <taxon>Rotifera</taxon>
        <taxon>Eurotatoria</taxon>
        <taxon>Monogononta</taxon>
        <taxon>Pseudotrocha</taxon>
        <taxon>Ploima</taxon>
        <taxon>Brachionidae</taxon>
        <taxon>Brachionus</taxon>
    </lineage>
</organism>
<keyword evidence="1" id="KW-0862">Zinc</keyword>
<dbReference type="Proteomes" id="UP000663879">
    <property type="component" value="Unassembled WGS sequence"/>
</dbReference>
<dbReference type="InterPro" id="IPR001878">
    <property type="entry name" value="Znf_CCHC"/>
</dbReference>
<dbReference type="GO" id="GO:0008270">
    <property type="term" value="F:zinc ion binding"/>
    <property type="evidence" value="ECO:0007669"/>
    <property type="project" value="UniProtKB-KW"/>
</dbReference>
<feature type="region of interest" description="Disordered" evidence="2">
    <location>
        <begin position="142"/>
        <end position="163"/>
    </location>
</feature>
<dbReference type="InterPro" id="IPR036875">
    <property type="entry name" value="Znf_CCHC_sf"/>
</dbReference>
<dbReference type="PROSITE" id="PS50158">
    <property type="entry name" value="ZF_CCHC"/>
    <property type="match status" value="1"/>
</dbReference>
<dbReference type="SUPFAM" id="SSF50630">
    <property type="entry name" value="Acid proteases"/>
    <property type="match status" value="1"/>
</dbReference>
<dbReference type="SMART" id="SM00343">
    <property type="entry name" value="ZnF_C2HC"/>
    <property type="match status" value="1"/>
</dbReference>
<evidence type="ECO:0000313" key="5">
    <source>
        <dbReference type="Proteomes" id="UP000663879"/>
    </source>
</evidence>
<accession>A0A814FI14</accession>
<proteinExistence type="predicted"/>
<dbReference type="AlphaFoldDB" id="A0A814FI14"/>
<dbReference type="EMBL" id="CAJNOC010003385">
    <property type="protein sequence ID" value="CAF0980328.1"/>
    <property type="molecule type" value="Genomic_DNA"/>
</dbReference>
<dbReference type="OrthoDB" id="641991at2759"/>
<dbReference type="Gene3D" id="4.10.60.10">
    <property type="entry name" value="Zinc finger, CCHC-type"/>
    <property type="match status" value="1"/>
</dbReference>
<reference evidence="4" key="1">
    <citation type="submission" date="2021-02" db="EMBL/GenBank/DDBJ databases">
        <authorList>
            <person name="Nowell W R."/>
        </authorList>
    </citation>
    <scope>NUCLEOTIDE SEQUENCE</scope>
    <source>
        <strain evidence="4">Ploen Becks lab</strain>
    </source>
</reference>
<evidence type="ECO:0000256" key="1">
    <source>
        <dbReference type="PROSITE-ProRule" id="PRU00047"/>
    </source>
</evidence>
<name>A0A814FI14_9BILA</name>
<dbReference type="Gene3D" id="2.40.70.10">
    <property type="entry name" value="Acid Proteases"/>
    <property type="match status" value="2"/>
</dbReference>
<sequence>MLQIAFRTSVYLQNLHAFEKGSKCNLQHLCRPIFLSVAKLLHFVAIYRISLPLTCTEPLNLYYQLYTIHARLDEKFENQTKNGIELSQQEALTPRVRAELESKNVETLNEALRLARVYNKGLGNIASPLIVNYARQRTEKWYPKTGNSPRYKNGYDNGDNANHQAETRDKGLICFRCKKPGHRIAQCRVKSSYGKINGKTTKRANLVEECKRSDSDSESKTEYVYTFDSGRLLYVSGYVNEHRIKFVVDSGCTTSVISSRFVKKTVDGKTESLRVDIEGNVCELDFLVIDHEDNDGLLGLDWFMRTGASLIPSLRCINFPMVLNPDKSVKAKLGRALDNVLEKKPSALVYLNDIIIHSGTLIEHIEQVVDLATYTEIFERGTFGKVNHVHEFFSKRSFGKIFLRDRASLFRAVLVKTGIRFVFVRKEDFNLAFHTQTEDKLIEDLMWYLSRHYVHKQYDLARRVPFNILIDIWRIHSSLFNSELLCIRIDSLEKLCSIGIDCHNIMKLRYLFEEGYVKAIKQKQVAVKILDTEIE</sequence>
<evidence type="ECO:0000259" key="3">
    <source>
        <dbReference type="PROSITE" id="PS50158"/>
    </source>
</evidence>
<dbReference type="GO" id="GO:0003676">
    <property type="term" value="F:nucleic acid binding"/>
    <property type="evidence" value="ECO:0007669"/>
    <property type="project" value="InterPro"/>
</dbReference>
<feature type="domain" description="CCHC-type" evidence="3">
    <location>
        <begin position="174"/>
        <end position="188"/>
    </location>
</feature>
<dbReference type="CDD" id="cd00303">
    <property type="entry name" value="retropepsin_like"/>
    <property type="match status" value="1"/>
</dbReference>
<comment type="caution">
    <text evidence="4">The sequence shown here is derived from an EMBL/GenBank/DDBJ whole genome shotgun (WGS) entry which is preliminary data.</text>
</comment>